<dbReference type="Proteomes" id="UP000542210">
    <property type="component" value="Unassembled WGS sequence"/>
</dbReference>
<protein>
    <submittedName>
        <fullName evidence="5">DNA-binding MarR family transcriptional regulator</fullName>
    </submittedName>
</protein>
<dbReference type="Gene3D" id="1.10.287.160">
    <property type="entry name" value="HR1 repeat"/>
    <property type="match status" value="1"/>
</dbReference>
<dbReference type="GO" id="GO:0003700">
    <property type="term" value="F:DNA-binding transcription factor activity"/>
    <property type="evidence" value="ECO:0007669"/>
    <property type="project" value="InterPro"/>
</dbReference>
<evidence type="ECO:0000313" key="5">
    <source>
        <dbReference type="EMBL" id="MBB4704482.1"/>
    </source>
</evidence>
<keyword evidence="3" id="KW-0804">Transcription</keyword>
<keyword evidence="1" id="KW-0805">Transcription regulation</keyword>
<dbReference type="Gene3D" id="1.10.10.10">
    <property type="entry name" value="Winged helix-like DNA-binding domain superfamily/Winged helix DNA-binding domain"/>
    <property type="match status" value="1"/>
</dbReference>
<dbReference type="GO" id="GO:0003677">
    <property type="term" value="F:DNA binding"/>
    <property type="evidence" value="ECO:0007669"/>
    <property type="project" value="UniProtKB-KW"/>
</dbReference>
<dbReference type="RefSeq" id="WP_203959196.1">
    <property type="nucleotide sequence ID" value="NZ_BOOV01000019.1"/>
</dbReference>
<dbReference type="InterPro" id="IPR036388">
    <property type="entry name" value="WH-like_DNA-bd_sf"/>
</dbReference>
<dbReference type="AlphaFoldDB" id="A0A7W7GCE0"/>
<proteinExistence type="predicted"/>
<gene>
    <name evidence="5" type="ORF">BJ982_006026</name>
</gene>
<sequence length="163" mass="18572">MAGMSDGEAEFVDRMGLFMERVGGGRTMGRLYGWLMICDPPHQSLTELAAALEVSKASVSTIARQLQTAGMIERVPARDREHRYRITSGGWTQVLRIQLEGVRTGLETIEFGLSIVGDRPERRTRLEDSREFFLFGEFDTDALIRRWEEYRTRDRGADERSPG</sequence>
<evidence type="ECO:0000259" key="4">
    <source>
        <dbReference type="Pfam" id="PF12802"/>
    </source>
</evidence>
<dbReference type="PANTHER" id="PTHR38465">
    <property type="entry name" value="HTH-TYPE TRANSCRIPTIONAL REGULATOR MJ1563-RELATED"/>
    <property type="match status" value="1"/>
</dbReference>
<evidence type="ECO:0000256" key="3">
    <source>
        <dbReference type="ARBA" id="ARBA00023163"/>
    </source>
</evidence>
<evidence type="ECO:0000313" key="6">
    <source>
        <dbReference type="Proteomes" id="UP000542210"/>
    </source>
</evidence>
<feature type="domain" description="HTH marR-type" evidence="4">
    <location>
        <begin position="43"/>
        <end position="78"/>
    </location>
</feature>
<reference evidence="5 6" key="1">
    <citation type="submission" date="2020-08" db="EMBL/GenBank/DDBJ databases">
        <title>Sequencing the genomes of 1000 actinobacteria strains.</title>
        <authorList>
            <person name="Klenk H.-P."/>
        </authorList>
    </citation>
    <scope>NUCLEOTIDE SEQUENCE [LARGE SCALE GENOMIC DNA]</scope>
    <source>
        <strain evidence="5 6">DSM 45784</strain>
    </source>
</reference>
<dbReference type="InterPro" id="IPR000835">
    <property type="entry name" value="HTH_MarR-typ"/>
</dbReference>
<evidence type="ECO:0000256" key="1">
    <source>
        <dbReference type="ARBA" id="ARBA00023015"/>
    </source>
</evidence>
<dbReference type="InterPro" id="IPR036390">
    <property type="entry name" value="WH_DNA-bd_sf"/>
</dbReference>
<keyword evidence="6" id="KW-1185">Reference proteome</keyword>
<dbReference type="EMBL" id="JACHND010000001">
    <property type="protein sequence ID" value="MBB4704482.1"/>
    <property type="molecule type" value="Genomic_DNA"/>
</dbReference>
<accession>A0A7W7GCE0</accession>
<dbReference type="PANTHER" id="PTHR38465:SF2">
    <property type="entry name" value="HTH-TYPE TRANSCRIPTIONAL REGULATOR MMPR5"/>
    <property type="match status" value="1"/>
</dbReference>
<dbReference type="SUPFAM" id="SSF46785">
    <property type="entry name" value="Winged helix' DNA-binding domain"/>
    <property type="match status" value="1"/>
</dbReference>
<dbReference type="InterPro" id="IPR052362">
    <property type="entry name" value="HTH-GbsR_regulator"/>
</dbReference>
<organism evidence="5 6">
    <name type="scientific">Sphaerisporangium siamense</name>
    <dbReference type="NCBI Taxonomy" id="795645"/>
    <lineage>
        <taxon>Bacteria</taxon>
        <taxon>Bacillati</taxon>
        <taxon>Actinomycetota</taxon>
        <taxon>Actinomycetes</taxon>
        <taxon>Streptosporangiales</taxon>
        <taxon>Streptosporangiaceae</taxon>
        <taxon>Sphaerisporangium</taxon>
    </lineage>
</organism>
<dbReference type="Pfam" id="PF12802">
    <property type="entry name" value="MarR_2"/>
    <property type="match status" value="1"/>
</dbReference>
<evidence type="ECO:0000256" key="2">
    <source>
        <dbReference type="ARBA" id="ARBA00023125"/>
    </source>
</evidence>
<name>A0A7W7GCE0_9ACTN</name>
<keyword evidence="2 5" id="KW-0238">DNA-binding</keyword>
<comment type="caution">
    <text evidence="5">The sequence shown here is derived from an EMBL/GenBank/DDBJ whole genome shotgun (WGS) entry which is preliminary data.</text>
</comment>